<dbReference type="EMBL" id="BGPR01001006">
    <property type="protein sequence ID" value="GBM42821.1"/>
    <property type="molecule type" value="Genomic_DNA"/>
</dbReference>
<reference evidence="1 2" key="1">
    <citation type="journal article" date="2019" name="Sci. Rep.">
        <title>Orb-weaving spider Araneus ventricosus genome elucidates the spidroin gene catalogue.</title>
        <authorList>
            <person name="Kono N."/>
            <person name="Nakamura H."/>
            <person name="Ohtoshi R."/>
            <person name="Moran D.A.P."/>
            <person name="Shinohara A."/>
            <person name="Yoshida Y."/>
            <person name="Fujiwara M."/>
            <person name="Mori M."/>
            <person name="Tomita M."/>
            <person name="Arakawa K."/>
        </authorList>
    </citation>
    <scope>NUCLEOTIDE SEQUENCE [LARGE SCALE GENOMIC DNA]</scope>
</reference>
<evidence type="ECO:0000313" key="1">
    <source>
        <dbReference type="EMBL" id="GBM42821.1"/>
    </source>
</evidence>
<proteinExistence type="predicted"/>
<accession>A0A4Y2FNP0</accession>
<gene>
    <name evidence="1" type="ORF">AVEN_98760_1</name>
</gene>
<name>A0A4Y2FNP0_ARAVE</name>
<dbReference type="AlphaFoldDB" id="A0A4Y2FNP0"/>
<comment type="caution">
    <text evidence="1">The sequence shown here is derived from an EMBL/GenBank/DDBJ whole genome shotgun (WGS) entry which is preliminary data.</text>
</comment>
<dbReference type="Proteomes" id="UP000499080">
    <property type="component" value="Unassembled WGS sequence"/>
</dbReference>
<sequence>MPPQHAWSRNSSTELEREQEFNGISATEKFLFQNQSFHVFFLIIRSFKMATAASPCDSPLCSFSTRTRDQSIPLLLPEFSSFPIYFTQQTVPEGSEKTGARETKDYLIEK</sequence>
<evidence type="ECO:0000313" key="2">
    <source>
        <dbReference type="Proteomes" id="UP000499080"/>
    </source>
</evidence>
<protein>
    <submittedName>
        <fullName evidence="1">Uncharacterized protein</fullName>
    </submittedName>
</protein>
<keyword evidence="2" id="KW-1185">Reference proteome</keyword>
<organism evidence="1 2">
    <name type="scientific">Araneus ventricosus</name>
    <name type="common">Orbweaver spider</name>
    <name type="synonym">Epeira ventricosa</name>
    <dbReference type="NCBI Taxonomy" id="182803"/>
    <lineage>
        <taxon>Eukaryota</taxon>
        <taxon>Metazoa</taxon>
        <taxon>Ecdysozoa</taxon>
        <taxon>Arthropoda</taxon>
        <taxon>Chelicerata</taxon>
        <taxon>Arachnida</taxon>
        <taxon>Araneae</taxon>
        <taxon>Araneomorphae</taxon>
        <taxon>Entelegynae</taxon>
        <taxon>Araneoidea</taxon>
        <taxon>Araneidae</taxon>
        <taxon>Araneus</taxon>
    </lineage>
</organism>